<reference evidence="3" key="1">
    <citation type="journal article" date="2015" name="BMC Genomics">
        <title>Draft genome of a commonly misdiagnosed multidrug resistant pathogen Candida auris.</title>
        <authorList>
            <person name="Chatterjee S."/>
            <person name="Alampalli S.V."/>
            <person name="Nageshan R.K."/>
            <person name="Chettiar S.T."/>
            <person name="Joshi S."/>
            <person name="Tatu U.S."/>
        </authorList>
    </citation>
    <scope>NUCLEOTIDE SEQUENCE [LARGE SCALE GENOMIC DNA]</scope>
    <source>
        <strain evidence="3">6684</strain>
    </source>
</reference>
<dbReference type="Proteomes" id="UP000037122">
    <property type="component" value="Unassembled WGS sequence"/>
</dbReference>
<feature type="chain" id="PRO_5005545483" evidence="1">
    <location>
        <begin position="17"/>
        <end position="101"/>
    </location>
</feature>
<feature type="signal peptide" evidence="1">
    <location>
        <begin position="1"/>
        <end position="16"/>
    </location>
</feature>
<organism evidence="2 3">
    <name type="scientific">Candidozyma auris</name>
    <name type="common">Yeast</name>
    <name type="synonym">Candida auris</name>
    <dbReference type="NCBI Taxonomy" id="498019"/>
    <lineage>
        <taxon>Eukaryota</taxon>
        <taxon>Fungi</taxon>
        <taxon>Dikarya</taxon>
        <taxon>Ascomycota</taxon>
        <taxon>Saccharomycotina</taxon>
        <taxon>Pichiomycetes</taxon>
        <taxon>Metschnikowiaceae</taxon>
        <taxon>Candidozyma</taxon>
    </lineage>
</organism>
<sequence length="101" mass="10891">MTVELILGSLIRLLIAVSKCGASKSTGTSYMGTQESPKIDRFDKIGDGSSLGVIGRGKIDGAKAWLQLYFSRCSTEATYASYDAVTGNFVICFVTNYKSMK</sequence>
<evidence type="ECO:0000256" key="1">
    <source>
        <dbReference type="SAM" id="SignalP"/>
    </source>
</evidence>
<proteinExistence type="predicted"/>
<evidence type="ECO:0000313" key="3">
    <source>
        <dbReference type="Proteomes" id="UP000037122"/>
    </source>
</evidence>
<protein>
    <submittedName>
        <fullName evidence="2">Uncharacterized protein</fullName>
    </submittedName>
</protein>
<dbReference type="EMBL" id="LGST01000016">
    <property type="protein sequence ID" value="KNE00977.1"/>
    <property type="molecule type" value="Genomic_DNA"/>
</dbReference>
<name>A0A0L0P3M8_CANAR</name>
<gene>
    <name evidence="2" type="ORF">QG37_01849</name>
</gene>
<accession>A0A0L0P3M8</accession>
<dbReference type="VEuPathDB" id="FungiDB:QG37_01849"/>
<evidence type="ECO:0000313" key="2">
    <source>
        <dbReference type="EMBL" id="KNE00977.1"/>
    </source>
</evidence>
<comment type="caution">
    <text evidence="2">The sequence shown here is derived from an EMBL/GenBank/DDBJ whole genome shotgun (WGS) entry which is preliminary data.</text>
</comment>
<dbReference type="AlphaFoldDB" id="A0A0L0P3M8"/>
<keyword evidence="1" id="KW-0732">Signal</keyword>